<gene>
    <name evidence="5" type="ORF">VHEMI01608</name>
</gene>
<dbReference type="InterPro" id="IPR014746">
    <property type="entry name" value="Gln_synth/guanido_kin_cat_dom"/>
</dbReference>
<name>A0A0A1STI8_9HYPO</name>
<organism evidence="5 6">
    <name type="scientific">[Torrubiella] hemipterigena</name>
    <dbReference type="NCBI Taxonomy" id="1531966"/>
    <lineage>
        <taxon>Eukaryota</taxon>
        <taxon>Fungi</taxon>
        <taxon>Dikarya</taxon>
        <taxon>Ascomycota</taxon>
        <taxon>Pezizomycotina</taxon>
        <taxon>Sordariomycetes</taxon>
        <taxon>Hypocreomycetidae</taxon>
        <taxon>Hypocreales</taxon>
        <taxon>Clavicipitaceae</taxon>
        <taxon>Clavicipitaceae incertae sedis</taxon>
        <taxon>'Torrubiella' clade</taxon>
    </lineage>
</organism>
<evidence type="ECO:0000313" key="6">
    <source>
        <dbReference type="Proteomes" id="UP000039046"/>
    </source>
</evidence>
<dbReference type="Pfam" id="PF00120">
    <property type="entry name" value="Gln-synt_C"/>
    <property type="match status" value="1"/>
</dbReference>
<dbReference type="Gene3D" id="3.30.590.10">
    <property type="entry name" value="Glutamine synthetase/guanido kinase, catalytic domain"/>
    <property type="match status" value="1"/>
</dbReference>
<dbReference type="SUPFAM" id="SSF55931">
    <property type="entry name" value="Glutamine synthetase/guanido kinase"/>
    <property type="match status" value="1"/>
</dbReference>
<comment type="similarity">
    <text evidence="2 3">Belongs to the glutamine synthetase family.</text>
</comment>
<dbReference type="AlphaFoldDB" id="A0A0A1STI8"/>
<evidence type="ECO:0000313" key="5">
    <source>
        <dbReference type="EMBL" id="CEJ81486.1"/>
    </source>
</evidence>
<keyword evidence="6" id="KW-1185">Reference proteome</keyword>
<evidence type="ECO:0000256" key="3">
    <source>
        <dbReference type="RuleBase" id="RU000384"/>
    </source>
</evidence>
<reference evidence="5 6" key="1">
    <citation type="journal article" date="2015" name="Genome Announc.">
        <title>Draft Genome Sequence and Gene Annotation of the Entomopathogenic Fungus Verticillium hemipterigenum.</title>
        <authorList>
            <person name="Horn F."/>
            <person name="Habel A."/>
            <person name="Scharf D.H."/>
            <person name="Dworschak J."/>
            <person name="Brakhage A.A."/>
            <person name="Guthke R."/>
            <person name="Hertweck C."/>
            <person name="Linde J."/>
        </authorList>
    </citation>
    <scope>NUCLEOTIDE SEQUENCE [LARGE SCALE GENOMIC DNA]</scope>
</reference>
<dbReference type="GO" id="GO:0004356">
    <property type="term" value="F:glutamine synthetase activity"/>
    <property type="evidence" value="ECO:0007669"/>
    <property type="project" value="InterPro"/>
</dbReference>
<dbReference type="InterPro" id="IPR008146">
    <property type="entry name" value="Gln_synth_cat_dom"/>
</dbReference>
<sequence length="461" mass="51116">MSASPSATASKVEALKAYVAANPAVKTIITQWIDLCGVGRCRTASVQRIEQLLAQDGGFNQTPLDMSIPATGGINNDLFPPPYFTQPRGQIKPDVGFIHGIDRDANGQVTTAYVAADTTWEAVVPRANLRRLVQEAQEKHDLTFLVGFELEFCFFRPSGSAPETDPFTLVGSGLPDIYNTSLTHRSEVWPVLKEVIETLADEGIIVEQMNKEFGPSMYETALPPLPPLQSVDTYYYAMELIKTIAHKHGYVVTFYPTPFIDGVDEQKVGQHIHLSATKGGEDGRQEGSSFNPDELLGGIMSHLLTLMPIGLAQVDSYQRVGIGAIATGGLLGWGDHHRDMPVRRIHRNHWEFRCHDVTSNAYAMVSGLIAAALDAKPLTFPNIQVFTPMLSEEQRKELSLTTPLPATLREALDGIENDREWLESALGKDYVKWFVSTKKQELETAEKMETVARRKIMLHHF</sequence>
<evidence type="ECO:0000256" key="2">
    <source>
        <dbReference type="PROSITE-ProRule" id="PRU01331"/>
    </source>
</evidence>
<evidence type="ECO:0000259" key="4">
    <source>
        <dbReference type="PROSITE" id="PS51987"/>
    </source>
</evidence>
<accession>A0A0A1STI8</accession>
<protein>
    <recommendedName>
        <fullName evidence="4">GS catalytic domain-containing protein</fullName>
    </recommendedName>
</protein>
<dbReference type="PANTHER" id="PTHR43785:SF2">
    <property type="entry name" value="TYPE-1 GLUTAMINE SYNTHETASE 1"/>
    <property type="match status" value="1"/>
</dbReference>
<dbReference type="Proteomes" id="UP000039046">
    <property type="component" value="Unassembled WGS sequence"/>
</dbReference>
<dbReference type="HOGENOM" id="CLU_017290_6_1_1"/>
<dbReference type="SMART" id="SM01230">
    <property type="entry name" value="Gln-synt_C"/>
    <property type="match status" value="1"/>
</dbReference>
<dbReference type="OrthoDB" id="3364440at2759"/>
<dbReference type="STRING" id="1531966.A0A0A1STI8"/>
<keyword evidence="1" id="KW-0436">Ligase</keyword>
<dbReference type="PANTHER" id="PTHR43785">
    <property type="entry name" value="GAMMA-GLUTAMYLPUTRESCINE SYNTHETASE"/>
    <property type="match status" value="1"/>
</dbReference>
<proteinExistence type="inferred from homology"/>
<evidence type="ECO:0000256" key="1">
    <source>
        <dbReference type="ARBA" id="ARBA00022598"/>
    </source>
</evidence>
<feature type="domain" description="GS catalytic" evidence="4">
    <location>
        <begin position="125"/>
        <end position="461"/>
    </location>
</feature>
<dbReference type="PROSITE" id="PS51987">
    <property type="entry name" value="GS_CATALYTIC"/>
    <property type="match status" value="1"/>
</dbReference>
<dbReference type="EMBL" id="CDHN01000001">
    <property type="protein sequence ID" value="CEJ81486.1"/>
    <property type="molecule type" value="Genomic_DNA"/>
</dbReference>